<dbReference type="InterPro" id="IPR055289">
    <property type="entry name" value="OFD1"/>
</dbReference>
<comment type="caution">
    <text evidence="3">The sequence shown here is derived from an EMBL/GenBank/DDBJ whole genome shotgun (WGS) entry which is preliminary data.</text>
</comment>
<dbReference type="PROSITE" id="PS50896">
    <property type="entry name" value="LISH"/>
    <property type="match status" value="1"/>
</dbReference>
<feature type="coiled-coil region" evidence="1">
    <location>
        <begin position="366"/>
        <end position="427"/>
    </location>
</feature>
<evidence type="ECO:0000313" key="3">
    <source>
        <dbReference type="EMBL" id="KAK0135177.1"/>
    </source>
</evidence>
<protein>
    <submittedName>
        <fullName evidence="3">Oral-facial-digital syndrome 1</fullName>
    </submittedName>
</protein>
<dbReference type="AlphaFoldDB" id="A0AA47M7P2"/>
<dbReference type="InterPro" id="IPR006594">
    <property type="entry name" value="LisH"/>
</dbReference>
<organism evidence="3 4">
    <name type="scientific">Merluccius polli</name>
    <name type="common">Benguela hake</name>
    <name type="synonym">Merluccius cadenati</name>
    <dbReference type="NCBI Taxonomy" id="89951"/>
    <lineage>
        <taxon>Eukaryota</taxon>
        <taxon>Metazoa</taxon>
        <taxon>Chordata</taxon>
        <taxon>Craniata</taxon>
        <taxon>Vertebrata</taxon>
        <taxon>Euteleostomi</taxon>
        <taxon>Actinopterygii</taxon>
        <taxon>Neopterygii</taxon>
        <taxon>Teleostei</taxon>
        <taxon>Neoteleostei</taxon>
        <taxon>Acanthomorphata</taxon>
        <taxon>Zeiogadaria</taxon>
        <taxon>Gadariae</taxon>
        <taxon>Gadiformes</taxon>
        <taxon>Gadoidei</taxon>
        <taxon>Merlucciidae</taxon>
        <taxon>Merluccius</taxon>
    </lineage>
</organism>
<reference evidence="3" key="1">
    <citation type="journal article" date="2023" name="Front. Mar. Sci.">
        <title>A new Merluccius polli reference genome to investigate the effects of global change in West African waters.</title>
        <authorList>
            <person name="Mateo J.L."/>
            <person name="Blanco-Fernandez C."/>
            <person name="Garcia-Vazquez E."/>
            <person name="Machado-Schiaffino G."/>
        </authorList>
    </citation>
    <scope>NUCLEOTIDE SEQUENCE</scope>
    <source>
        <strain evidence="3">C29</strain>
        <tissue evidence="3">Fin</tissue>
    </source>
</reference>
<feature type="compositionally biased region" description="Polar residues" evidence="2">
    <location>
        <begin position="787"/>
        <end position="798"/>
    </location>
</feature>
<dbReference type="PANTHER" id="PTHR39063:SF1">
    <property type="entry name" value="OFD1 CENTRIOLE AND CENTRIOLAR SATELLITE PROTEIN"/>
    <property type="match status" value="1"/>
</dbReference>
<evidence type="ECO:0000256" key="2">
    <source>
        <dbReference type="SAM" id="MobiDB-lite"/>
    </source>
</evidence>
<keyword evidence="1" id="KW-0175">Coiled coil</keyword>
<dbReference type="GO" id="GO:0005813">
    <property type="term" value="C:centrosome"/>
    <property type="evidence" value="ECO:0007669"/>
    <property type="project" value="TreeGrafter"/>
</dbReference>
<evidence type="ECO:0000256" key="1">
    <source>
        <dbReference type="SAM" id="Coils"/>
    </source>
</evidence>
<dbReference type="Pfam" id="PF16045">
    <property type="entry name" value="LisH_2"/>
    <property type="match status" value="1"/>
</dbReference>
<feature type="coiled-coil region" evidence="1">
    <location>
        <begin position="490"/>
        <end position="538"/>
    </location>
</feature>
<feature type="compositionally biased region" description="Low complexity" evidence="2">
    <location>
        <begin position="799"/>
        <end position="813"/>
    </location>
</feature>
<evidence type="ECO:0000313" key="4">
    <source>
        <dbReference type="Proteomes" id="UP001174136"/>
    </source>
</evidence>
<dbReference type="GO" id="GO:0060287">
    <property type="term" value="P:epithelial cilium movement involved in determination of left/right asymmetry"/>
    <property type="evidence" value="ECO:0007669"/>
    <property type="project" value="TreeGrafter"/>
</dbReference>
<accession>A0AA47M7P2</accession>
<sequence length="837" mass="93759">MSAADEDLLSPDELRKKLYQTFKSKGLLDTLKTQLRNQLIQELKHPLVGGVDAVPGGPASPRSSSLLATASNTIVADYLQTSGYEYTLSVFYPESGLRKDKILSTKDLLQLMRISPSSTLYKSMTASEGEAKTGMGNNGTTSCFLASLLTHLADHRGHKSCSDADTQTSSVGTYRESLVDKMKMIDQEYESLHHRGDKWMSYESKLAAFKRELETQMHAEMNIQMQHFKDVELAKVRMEEKARSNKEFANFRQDMEKTYEMKVNALMNREKNAIDRLQKQQEIEENNVYMQRQTLLKEIEKVRIRENELKIRMEGFEKTCEIHTDKVKAMEDLLRRRALTESAALDGKIEEHAKACAELRRVQVALESSEQQVSLLGQQRELLQERLEAVGDYSGLKRETGELQGQLRLLTRQLEEAHEENRLLRAGKEPDPCGVPSDVVSESCDMVLSDAGRPSEEQLALQTELQRLQAAGRLEREEFDNQRQVLQAQLQGEVERCAHLQAQLMESEEKTHWLNTHAEEMKIQLRQTQQALENEVLRNPKPSLVDRSVLELITDRLVPPDIYVQRPPSRGLLLGHYDDEAGGGGGGVCEAGGTLRGRALRWAPSVSPDPEETDLLTGAKARIRELEREADALSEAYRNYQQRAAVRAPVAHLLPAPRPYSPAPRRSPVTHRRSRPPSARKSQVSGWSFSPPPQQQQQQQVSRHNRTPSPDPGSMCPRPRVTSPSRRLSSTPVSASTRKPRTDRTEEVIAFPELSSEGGLSPTPPGDQSPSSVRDFSPDPGPPRGPQLQSTAQDQSSPQSLQQAFSSSESSPQPEKINLEDLSTTLVPGTLHCCVCC</sequence>
<feature type="region of interest" description="Disordered" evidence="2">
    <location>
        <begin position="654"/>
        <end position="816"/>
    </location>
</feature>
<gene>
    <name evidence="3" type="primary">ofd1</name>
    <name evidence="3" type="ORF">N1851_029000</name>
</gene>
<feature type="coiled-coil region" evidence="1">
    <location>
        <begin position="616"/>
        <end position="643"/>
    </location>
</feature>
<dbReference type="GO" id="GO:0036064">
    <property type="term" value="C:ciliary basal body"/>
    <property type="evidence" value="ECO:0007669"/>
    <property type="project" value="TreeGrafter"/>
</dbReference>
<dbReference type="Proteomes" id="UP001174136">
    <property type="component" value="Unassembled WGS sequence"/>
</dbReference>
<name>A0AA47M7P2_MERPO</name>
<dbReference type="Gene3D" id="1.20.960.40">
    <property type="match status" value="1"/>
</dbReference>
<dbReference type="PANTHER" id="PTHR39063">
    <property type="entry name" value="ORAL-FACIAL-DIGITAL SYNDROME 1 PROTEIN HOMOLOG"/>
    <property type="match status" value="1"/>
</dbReference>
<proteinExistence type="predicted"/>
<dbReference type="GO" id="GO:0005576">
    <property type="term" value="C:extracellular region"/>
    <property type="evidence" value="ECO:0007669"/>
    <property type="project" value="GOC"/>
</dbReference>
<dbReference type="EMBL" id="JAOPHQ010005460">
    <property type="protein sequence ID" value="KAK0135177.1"/>
    <property type="molecule type" value="Genomic_DNA"/>
</dbReference>
<feature type="compositionally biased region" description="Polar residues" evidence="2">
    <location>
        <begin position="722"/>
        <end position="737"/>
    </location>
</feature>
<keyword evidence="4" id="KW-1185">Reference proteome</keyword>
<feature type="coiled-coil region" evidence="1">
    <location>
        <begin position="260"/>
        <end position="312"/>
    </location>
</feature>